<dbReference type="AlphaFoldDB" id="A0A4V2NGB9"/>
<sequence length="68" mass="7564">MHACDRTRFQFASLLFVPPGWTNAGPDKRAIHLSFLSRYAGTDWLHADSAENLLKNVMSQDGTTVSVI</sequence>
<organism evidence="1 2">
    <name type="scientific">Paraburkholderia steynii</name>
    <dbReference type="NCBI Taxonomy" id="1245441"/>
    <lineage>
        <taxon>Bacteria</taxon>
        <taxon>Pseudomonadati</taxon>
        <taxon>Pseudomonadota</taxon>
        <taxon>Betaproteobacteria</taxon>
        <taxon>Burkholderiales</taxon>
        <taxon>Burkholderiaceae</taxon>
        <taxon>Paraburkholderia</taxon>
    </lineage>
</organism>
<protein>
    <submittedName>
        <fullName evidence="1">Uncharacterized protein</fullName>
    </submittedName>
</protein>
<keyword evidence="2" id="KW-1185">Reference proteome</keyword>
<comment type="caution">
    <text evidence="1">The sequence shown here is derived from an EMBL/GenBank/DDBJ whole genome shotgun (WGS) entry which is preliminary data.</text>
</comment>
<proteinExistence type="predicted"/>
<evidence type="ECO:0000313" key="1">
    <source>
        <dbReference type="EMBL" id="TCG04338.1"/>
    </source>
</evidence>
<dbReference type="EMBL" id="MWML01000263">
    <property type="protein sequence ID" value="TCG04338.1"/>
    <property type="molecule type" value="Genomic_DNA"/>
</dbReference>
<dbReference type="Proteomes" id="UP000294200">
    <property type="component" value="Unassembled WGS sequence"/>
</dbReference>
<gene>
    <name evidence="1" type="ORF">BZM27_41650</name>
</gene>
<name>A0A4V2NGB9_9BURK</name>
<evidence type="ECO:0000313" key="2">
    <source>
        <dbReference type="Proteomes" id="UP000294200"/>
    </source>
</evidence>
<reference evidence="1 2" key="1">
    <citation type="submission" date="2017-02" db="EMBL/GenBank/DDBJ databases">
        <title>Paraburkholderia sophoroidis sp. nov. and Paraburkholderia steynii sp. nov. rhizobial symbionts of the fynbos legume Hypocalyptus sophoroides.</title>
        <authorList>
            <person name="Steenkamp E.T."/>
            <person name="Beukes C.W."/>
            <person name="Van Zyl E."/>
            <person name="Avontuur J."/>
            <person name="Chan W.Y."/>
            <person name="Hassen A."/>
            <person name="Palmer M."/>
            <person name="Mthombeni L."/>
            <person name="Phalane F."/>
            <person name="Sereme K."/>
            <person name="Venter S.N."/>
        </authorList>
    </citation>
    <scope>NUCLEOTIDE SEQUENCE [LARGE SCALE GENOMIC DNA]</scope>
    <source>
        <strain evidence="1 2">HC1.1ba</strain>
    </source>
</reference>
<accession>A0A4V2NGB9</accession>